<dbReference type="EC" id="3.6.4.12" evidence="1"/>
<protein>
    <submittedName>
        <fullName evidence="1">DNA helicase mcm9</fullName>
        <ecNumber evidence="1">3.6.4.12</ecNumber>
    </submittedName>
</protein>
<proteinExistence type="predicted"/>
<keyword evidence="1" id="KW-0067">ATP-binding</keyword>
<comment type="caution">
    <text evidence="1">The sequence shown here is derived from an EMBL/GenBank/DDBJ whole genome shotgun (WGS) entry which is preliminary data.</text>
</comment>
<evidence type="ECO:0000313" key="2">
    <source>
        <dbReference type="Proteomes" id="UP001150581"/>
    </source>
</evidence>
<accession>A0ACC1IHN5</accession>
<gene>
    <name evidence="1" type="primary">MCM9_1</name>
    <name evidence="1" type="ORF">LPJ66_004557</name>
</gene>
<keyword evidence="1" id="KW-0547">Nucleotide-binding</keyword>
<name>A0ACC1IHN5_9FUNG</name>
<keyword evidence="1" id="KW-0347">Helicase</keyword>
<feature type="non-terminal residue" evidence="1">
    <location>
        <position position="1"/>
    </location>
</feature>
<dbReference type="Proteomes" id="UP001150581">
    <property type="component" value="Unassembled WGS sequence"/>
</dbReference>
<organism evidence="1 2">
    <name type="scientific">Kickxella alabastrina</name>
    <dbReference type="NCBI Taxonomy" id="61397"/>
    <lineage>
        <taxon>Eukaryota</taxon>
        <taxon>Fungi</taxon>
        <taxon>Fungi incertae sedis</taxon>
        <taxon>Zoopagomycota</taxon>
        <taxon>Kickxellomycotina</taxon>
        <taxon>Kickxellomycetes</taxon>
        <taxon>Kickxellales</taxon>
        <taxon>Kickxellaceae</taxon>
        <taxon>Kickxella</taxon>
    </lineage>
</organism>
<reference evidence="1" key="1">
    <citation type="submission" date="2022-07" db="EMBL/GenBank/DDBJ databases">
        <title>Phylogenomic reconstructions and comparative analyses of Kickxellomycotina fungi.</title>
        <authorList>
            <person name="Reynolds N.K."/>
            <person name="Stajich J.E."/>
            <person name="Barry K."/>
            <person name="Grigoriev I.V."/>
            <person name="Crous P."/>
            <person name="Smith M.E."/>
        </authorList>
    </citation>
    <scope>NUCLEOTIDE SEQUENCE</scope>
    <source>
        <strain evidence="1">Benny 63K</strain>
    </source>
</reference>
<dbReference type="EMBL" id="JANBPG010000559">
    <property type="protein sequence ID" value="KAJ1895498.1"/>
    <property type="molecule type" value="Genomic_DNA"/>
</dbReference>
<keyword evidence="1" id="KW-0378">Hydrolase</keyword>
<evidence type="ECO:0000313" key="1">
    <source>
        <dbReference type="EMBL" id="KAJ1895498.1"/>
    </source>
</evidence>
<sequence length="449" mass="47977">GDLVDKAKSGDSVTVTGTVLLRWRATTVGERPDVALALRASSVLVHSSDQHSSAATLQDDNGAEFRHFWASHALAPMRGRDHIVAAMCPGVYGLYYVKLAVLLVLLGGVMREDAQGMRVRGDMHLLLVGDPGTAKSQFLKFAARLVPRSVLTTGVGSTAAGLTVTAVRDGAEWQLEAGALVLADRGICCIDEFGSVRQAEKATILEAMEQQSISVAKAGIVCKLNARCSVLAAMNPRGKYDPYQDLTVNTALSSPLLSRFDLIMVLLDTQDDEWDARIADFLLGGPTNGTSGTSATNAARAANAANAANGTNDGADDTGVWGFDRLQAYVALVKTRIHPTATGPSEQVLTRYYQLQRQRDSANTARTTIRLLESLIRLAQAHARLMFRSTLRVCDAVMAVVLMESTMLSASVLAPTDALHSPFPEDPDAAYALLEKQVLAQLNLDGLAD</sequence>
<keyword evidence="2" id="KW-1185">Reference proteome</keyword>